<protein>
    <submittedName>
        <fullName evidence="1">Uncharacterized protein</fullName>
    </submittedName>
</protein>
<sequence>MKPSTKSQGDRHIVLSPWLDCTAMLSNLSQKLENFFRMTRACMDSVIISATKYRLGGCYCIFAGCCRRDNHVNPDHKHKSKVISA</sequence>
<evidence type="ECO:0000313" key="1">
    <source>
        <dbReference type="EMBL" id="GFT78310.1"/>
    </source>
</evidence>
<comment type="caution">
    <text evidence="1">The sequence shown here is derived from an EMBL/GenBank/DDBJ whole genome shotgun (WGS) entry which is preliminary data.</text>
</comment>
<keyword evidence="2" id="KW-1185">Reference proteome</keyword>
<accession>A0A8X6PPX0</accession>
<name>A0A8X6PPX0_NEPPI</name>
<dbReference type="EMBL" id="BMAW01118156">
    <property type="protein sequence ID" value="GFT78310.1"/>
    <property type="molecule type" value="Genomic_DNA"/>
</dbReference>
<evidence type="ECO:0000313" key="2">
    <source>
        <dbReference type="Proteomes" id="UP000887013"/>
    </source>
</evidence>
<proteinExistence type="predicted"/>
<dbReference type="AlphaFoldDB" id="A0A8X6PPX0"/>
<dbReference type="Proteomes" id="UP000887013">
    <property type="component" value="Unassembled WGS sequence"/>
</dbReference>
<organism evidence="1 2">
    <name type="scientific">Nephila pilipes</name>
    <name type="common">Giant wood spider</name>
    <name type="synonym">Nephila maculata</name>
    <dbReference type="NCBI Taxonomy" id="299642"/>
    <lineage>
        <taxon>Eukaryota</taxon>
        <taxon>Metazoa</taxon>
        <taxon>Ecdysozoa</taxon>
        <taxon>Arthropoda</taxon>
        <taxon>Chelicerata</taxon>
        <taxon>Arachnida</taxon>
        <taxon>Araneae</taxon>
        <taxon>Araneomorphae</taxon>
        <taxon>Entelegynae</taxon>
        <taxon>Araneoidea</taxon>
        <taxon>Nephilidae</taxon>
        <taxon>Nephila</taxon>
    </lineage>
</organism>
<gene>
    <name evidence="1" type="ORF">NPIL_131761</name>
</gene>
<reference evidence="1" key="1">
    <citation type="submission" date="2020-08" db="EMBL/GenBank/DDBJ databases">
        <title>Multicomponent nature underlies the extraordinary mechanical properties of spider dragline silk.</title>
        <authorList>
            <person name="Kono N."/>
            <person name="Nakamura H."/>
            <person name="Mori M."/>
            <person name="Yoshida Y."/>
            <person name="Ohtoshi R."/>
            <person name="Malay A.D."/>
            <person name="Moran D.A.P."/>
            <person name="Tomita M."/>
            <person name="Numata K."/>
            <person name="Arakawa K."/>
        </authorList>
    </citation>
    <scope>NUCLEOTIDE SEQUENCE</scope>
</reference>